<accession>A0A4S8INZ1</accession>
<feature type="region of interest" description="Disordered" evidence="1">
    <location>
        <begin position="470"/>
        <end position="538"/>
    </location>
</feature>
<feature type="region of interest" description="Disordered" evidence="1">
    <location>
        <begin position="341"/>
        <end position="360"/>
    </location>
</feature>
<organism evidence="2 3">
    <name type="scientific">Musa balbisiana</name>
    <name type="common">Banana</name>
    <dbReference type="NCBI Taxonomy" id="52838"/>
    <lineage>
        <taxon>Eukaryota</taxon>
        <taxon>Viridiplantae</taxon>
        <taxon>Streptophyta</taxon>
        <taxon>Embryophyta</taxon>
        <taxon>Tracheophyta</taxon>
        <taxon>Spermatophyta</taxon>
        <taxon>Magnoliopsida</taxon>
        <taxon>Liliopsida</taxon>
        <taxon>Zingiberales</taxon>
        <taxon>Musaceae</taxon>
        <taxon>Musa</taxon>
    </lineage>
</organism>
<feature type="compositionally biased region" description="Low complexity" evidence="1">
    <location>
        <begin position="134"/>
        <end position="143"/>
    </location>
</feature>
<protein>
    <recommendedName>
        <fullName evidence="4">TPX2 C-terminal domain-containing protein</fullName>
    </recommendedName>
</protein>
<keyword evidence="3" id="KW-1185">Reference proteome</keyword>
<feature type="compositionally biased region" description="Basic and acidic residues" evidence="1">
    <location>
        <begin position="508"/>
        <end position="520"/>
    </location>
</feature>
<sequence length="643" mass="70469">MAFQNSEFIPCSWAWQWYFQIPGSEMEVARWAEVCNFFNLTSNQMVTDVDQAYRDWSQEGLSEGDESHEPSVSQMLEHGSISFGRFPIESLSWERKSVFVHNRCQEELEKFNGLVAKKKAYFEERYRRIRAMKAQQNAQQNQQTELTLDYSGDGSISSQSGEEDGAASLDESARDATANTGQSSEEVKPGPSFEQEINWNRPQQGCLDPESIFQNPTSRGILQETEPDKTSIDTVLVQPLETESSLPLTGDVEIVSNCSSNLDNDETLQKHKNLVSNFESRSVTQETASGGTKTKSRQLQSRKSLDNKSLSNVKDPAAVRHGQNVKGETKLNVVRLSKVLKNPSQKTANQTPHKSTASRIESNARTAMIASKAPLIEACSNITSRGPFTLVMERRANGRGSAAKLDPGSLNKSASSLYHAKDGLSVQNMLRKTSATSEITNRRGAEIKRDLKEVKKKPLAVDSRYASSKITESHVGPPKSRSVNLPARNKSTCNGGTDYKIATAKGTNENEGHARMRESQRVTGKTTGPSTSGMGTKKVLSARKADISCSGRKPGLDNLSLDGRKTRGLCFIRLHGLVMPTNRTPSALSHSLSSAHLRLAVASAVTSSLDTPESPRPLARSGFPSSELSSEPRFARFSSTDAG</sequence>
<feature type="region of interest" description="Disordered" evidence="1">
    <location>
        <begin position="133"/>
        <end position="197"/>
    </location>
</feature>
<name>A0A4S8INZ1_MUSBA</name>
<evidence type="ECO:0008006" key="4">
    <source>
        <dbReference type="Google" id="ProtNLM"/>
    </source>
</evidence>
<dbReference type="Proteomes" id="UP000317650">
    <property type="component" value="Chromosome 6"/>
</dbReference>
<dbReference type="PANTHER" id="PTHR47286">
    <property type="entry name" value="F3I6.9 PROTEIN"/>
    <property type="match status" value="1"/>
</dbReference>
<dbReference type="AlphaFoldDB" id="A0A4S8INZ1"/>
<comment type="caution">
    <text evidence="2">The sequence shown here is derived from an EMBL/GenBank/DDBJ whole genome shotgun (WGS) entry which is preliminary data.</text>
</comment>
<feature type="compositionally biased region" description="Polar residues" evidence="1">
    <location>
        <begin position="521"/>
        <end position="534"/>
    </location>
</feature>
<evidence type="ECO:0000313" key="2">
    <source>
        <dbReference type="EMBL" id="THU50297.1"/>
    </source>
</evidence>
<evidence type="ECO:0000313" key="3">
    <source>
        <dbReference type="Proteomes" id="UP000317650"/>
    </source>
</evidence>
<gene>
    <name evidence="2" type="ORF">C4D60_Mb06t18730</name>
</gene>
<feature type="region of interest" description="Disordered" evidence="1">
    <location>
        <begin position="279"/>
        <end position="319"/>
    </location>
</feature>
<evidence type="ECO:0000256" key="1">
    <source>
        <dbReference type="SAM" id="MobiDB-lite"/>
    </source>
</evidence>
<feature type="region of interest" description="Disordered" evidence="1">
    <location>
        <begin position="606"/>
        <end position="643"/>
    </location>
</feature>
<feature type="compositionally biased region" description="Polar residues" evidence="1">
    <location>
        <begin position="342"/>
        <end position="360"/>
    </location>
</feature>
<reference evidence="2 3" key="1">
    <citation type="journal article" date="2019" name="Nat. Plants">
        <title>Genome sequencing of Musa balbisiana reveals subgenome evolution and function divergence in polyploid bananas.</title>
        <authorList>
            <person name="Yao X."/>
        </authorList>
    </citation>
    <scope>NUCLEOTIDE SEQUENCE [LARGE SCALE GENOMIC DNA]</scope>
    <source>
        <strain evidence="3">cv. DH-PKW</strain>
        <tissue evidence="2">Leaves</tissue>
    </source>
</reference>
<proteinExistence type="predicted"/>
<dbReference type="EMBL" id="PYDT01000009">
    <property type="protein sequence ID" value="THU50297.1"/>
    <property type="molecule type" value="Genomic_DNA"/>
</dbReference>
<dbReference type="PANTHER" id="PTHR47286:SF2">
    <property type="entry name" value="F3I6.9 PROTEIN"/>
    <property type="match status" value="1"/>
</dbReference>
<feature type="compositionally biased region" description="Polar residues" evidence="1">
    <location>
        <begin position="279"/>
        <end position="312"/>
    </location>
</feature>